<dbReference type="SUPFAM" id="SSF81901">
    <property type="entry name" value="HCP-like"/>
    <property type="match status" value="1"/>
</dbReference>
<feature type="chain" id="PRO_5022076715" description="Sel1 repeat family protein" evidence="1">
    <location>
        <begin position="24"/>
        <end position="368"/>
    </location>
</feature>
<dbReference type="AlphaFoldDB" id="A0A510IGD4"/>
<evidence type="ECO:0008006" key="4">
    <source>
        <dbReference type="Google" id="ProtNLM"/>
    </source>
</evidence>
<dbReference type="Proteomes" id="UP000315115">
    <property type="component" value="Plasmid pAM7"/>
</dbReference>
<proteinExistence type="predicted"/>
<reference evidence="3" key="1">
    <citation type="submission" date="2019-07" db="EMBL/GenBank/DDBJ databases">
        <title>Complete Genome Sequences of Vibrion rotiferianus strain AM7.</title>
        <authorList>
            <person name="Miyazaki K."/>
            <person name="Wiseschart A."/>
            <person name="Pootanakit K."/>
            <person name="Ishimori K."/>
            <person name="Kitahara K."/>
        </authorList>
    </citation>
    <scope>NUCLEOTIDE SEQUENCE [LARGE SCALE GENOMIC DNA]</scope>
    <source>
        <strain evidence="3">AM7</strain>
        <plasmid evidence="3">pam7 dna</plasmid>
    </source>
</reference>
<geneLocation type="plasmid" evidence="3">
    <name>pam7 dna</name>
</geneLocation>
<keyword evidence="1" id="KW-0732">Signal</keyword>
<dbReference type="InterPro" id="IPR011990">
    <property type="entry name" value="TPR-like_helical_dom_sf"/>
</dbReference>
<gene>
    <name evidence="2" type="ORF">VroAM7_48710</name>
</gene>
<keyword evidence="2" id="KW-0614">Plasmid</keyword>
<accession>A0A510IGD4</accession>
<dbReference type="RefSeq" id="WP_143694230.1">
    <property type="nucleotide sequence ID" value="NZ_AP019800.1"/>
</dbReference>
<feature type="signal peptide" evidence="1">
    <location>
        <begin position="1"/>
        <end position="23"/>
    </location>
</feature>
<evidence type="ECO:0000313" key="2">
    <source>
        <dbReference type="EMBL" id="BBL92218.1"/>
    </source>
</evidence>
<sequence>MKALTYRLVQSLVLLAISFTALAVDGATSEITKQMVYRELAKLNEGEANFYILGQAYQYGSYVPKNSKLAIRYYQQMPQHQPSLSSLLHLYSQVETFDNQQALETIRVLEEMGEEDLVSIKLYHEIISGKSLSNEYIRQAIYGRPKTDAYVHLALAHWFYDQGQIKKAYQYIVTANGLGHHSTLNSSELLATMWSPKLLGLTVSTTTLTELLDALDRSEDFYRNSTDTTQLIPYLSTSNEIYEGIIIEPSSSKEEVKGIQFIFSGPPAFNKAYTSLLSKHGAPKWVVKQNVDYLVWYGSGYQVSLTAPLTGIPCSHLENWRQLPRHQRIHANQGRCLSLPGTKSPTQFIQYNFPTNTSINTGDTHVEF</sequence>
<protein>
    <recommendedName>
        <fullName evidence="4">Sel1 repeat family protein</fullName>
    </recommendedName>
</protein>
<organism evidence="2 3">
    <name type="scientific">Vibrio rotiferianus</name>
    <dbReference type="NCBI Taxonomy" id="190895"/>
    <lineage>
        <taxon>Bacteria</taxon>
        <taxon>Pseudomonadati</taxon>
        <taxon>Pseudomonadota</taxon>
        <taxon>Gammaproteobacteria</taxon>
        <taxon>Vibrionales</taxon>
        <taxon>Vibrionaceae</taxon>
        <taxon>Vibrio</taxon>
    </lineage>
</organism>
<dbReference type="EMBL" id="AP019800">
    <property type="protein sequence ID" value="BBL92218.1"/>
    <property type="molecule type" value="Genomic_DNA"/>
</dbReference>
<dbReference type="Gene3D" id="1.25.40.10">
    <property type="entry name" value="Tetratricopeptide repeat domain"/>
    <property type="match status" value="1"/>
</dbReference>
<name>A0A510IGD4_9VIBR</name>
<evidence type="ECO:0000256" key="1">
    <source>
        <dbReference type="SAM" id="SignalP"/>
    </source>
</evidence>
<evidence type="ECO:0000313" key="3">
    <source>
        <dbReference type="Proteomes" id="UP000315115"/>
    </source>
</evidence>